<accession>A0A418N721</accession>
<protein>
    <submittedName>
        <fullName evidence="1">Uncharacterized protein</fullName>
    </submittedName>
</protein>
<reference evidence="1 2" key="1">
    <citation type="submission" date="2018-08" db="EMBL/GenBank/DDBJ databases">
        <title>Proposal of Muricauda 72 sp.nov. and Muricauda NH166 sp.nov., isolated from seawater.</title>
        <authorList>
            <person name="Cheng H."/>
            <person name="Wu Y.-H."/>
            <person name="Guo L.-L."/>
            <person name="Xu X.-W."/>
        </authorList>
    </citation>
    <scope>NUCLEOTIDE SEQUENCE [LARGE SCALE GENOMIC DNA]</scope>
    <source>
        <strain evidence="1 2">NH166</strain>
    </source>
</reference>
<evidence type="ECO:0000313" key="1">
    <source>
        <dbReference type="EMBL" id="RIV70514.1"/>
    </source>
</evidence>
<evidence type="ECO:0000313" key="2">
    <source>
        <dbReference type="Proteomes" id="UP000284189"/>
    </source>
</evidence>
<dbReference type="AlphaFoldDB" id="A0A418N721"/>
<dbReference type="EMBL" id="QXFJ01000023">
    <property type="protein sequence ID" value="RIV70514.1"/>
    <property type="molecule type" value="Genomic_DNA"/>
</dbReference>
<organism evidence="1 2">
    <name type="scientific">Flagellimonas aequoris</name>
    <dbReference type="NCBI Taxonomy" id="2306997"/>
    <lineage>
        <taxon>Bacteria</taxon>
        <taxon>Pseudomonadati</taxon>
        <taxon>Bacteroidota</taxon>
        <taxon>Flavobacteriia</taxon>
        <taxon>Flavobacteriales</taxon>
        <taxon>Flavobacteriaceae</taxon>
        <taxon>Flagellimonas</taxon>
    </lineage>
</organism>
<proteinExistence type="predicted"/>
<gene>
    <name evidence="1" type="ORF">D2U88_09045</name>
</gene>
<comment type="caution">
    <text evidence="1">The sequence shown here is derived from an EMBL/GenBank/DDBJ whole genome shotgun (WGS) entry which is preliminary data.</text>
</comment>
<sequence length="140" mass="16432">MFSSCTKQQPKSLVKNFIDELIISGEVDKIDEYLDLGEDVKSKPEYLTFFKENFMSLKNTMVEGCNLDYEVLTMNEARDLNVNDIVQYEKNYSKFEQVYFVVCNGKIILPIIEKDNRIISFQSSMLKKLEHDYTPFLLNQ</sequence>
<dbReference type="Proteomes" id="UP000284189">
    <property type="component" value="Unassembled WGS sequence"/>
</dbReference>
<name>A0A418N721_9FLAO</name>